<gene>
    <name evidence="1" type="ORF">HMPREF9715_00572</name>
</gene>
<name>A0AAV3F7A0_9FLAO</name>
<organism evidence="1 2">
    <name type="scientific">Myroides odoratimimus CIP 101113</name>
    <dbReference type="NCBI Taxonomy" id="883154"/>
    <lineage>
        <taxon>Bacteria</taxon>
        <taxon>Pseudomonadati</taxon>
        <taxon>Bacteroidota</taxon>
        <taxon>Flavobacteriia</taxon>
        <taxon>Flavobacteriales</taxon>
        <taxon>Flavobacteriaceae</taxon>
        <taxon>Myroides</taxon>
    </lineage>
</organism>
<proteinExistence type="predicted"/>
<dbReference type="RefSeq" id="WP_006262753.1">
    <property type="nucleotide sequence ID" value="NZ_JH590837.1"/>
</dbReference>
<evidence type="ECO:0000313" key="1">
    <source>
        <dbReference type="EMBL" id="EHO14687.1"/>
    </source>
</evidence>
<reference evidence="1 2" key="1">
    <citation type="submission" date="2011-11" db="EMBL/GenBank/DDBJ databases">
        <title>The Genome Sequence of Myroides odoratimimus CIP 101113.</title>
        <authorList>
            <person name="Earl A."/>
            <person name="Ward D."/>
            <person name="Feldgarden M."/>
            <person name="Gevers D."/>
            <person name="Huys G."/>
            <person name="Young S.K."/>
            <person name="Zeng Q."/>
            <person name="Gargeya S."/>
            <person name="Fitzgerald M."/>
            <person name="Haas B."/>
            <person name="Abouelleil A."/>
            <person name="Alvarado L."/>
            <person name="Arachchi H.M."/>
            <person name="Berlin A."/>
            <person name="Brown A."/>
            <person name="Chapman S.B."/>
            <person name="Chen Z."/>
            <person name="Dunbar C."/>
            <person name="Freedman E."/>
            <person name="Gearin G."/>
            <person name="Goldberg J."/>
            <person name="Griggs A."/>
            <person name="Gujja S."/>
            <person name="Heiman D."/>
            <person name="Howarth C."/>
            <person name="Larson L."/>
            <person name="Lui A."/>
            <person name="MacDonald P.J.P."/>
            <person name="Montmayeur A."/>
            <person name="Murphy C."/>
            <person name="Neiman D."/>
            <person name="Pearson M."/>
            <person name="Priest M."/>
            <person name="Roberts A."/>
            <person name="Saif S."/>
            <person name="Shea T."/>
            <person name="Shenoy N."/>
            <person name="Sisk P."/>
            <person name="Stolte C."/>
            <person name="Sykes S."/>
            <person name="Wortman J."/>
            <person name="Nusbaum C."/>
            <person name="Birren B."/>
        </authorList>
    </citation>
    <scope>NUCLEOTIDE SEQUENCE [LARGE SCALE GENOMIC DNA]</scope>
    <source>
        <strain evidence="1 2">CIP 101113</strain>
    </source>
</reference>
<accession>A0AAV3F7A0</accession>
<evidence type="ECO:0000313" key="2">
    <source>
        <dbReference type="Proteomes" id="UP000004834"/>
    </source>
</evidence>
<protein>
    <submittedName>
        <fullName evidence="1">Uncharacterized protein</fullName>
    </submittedName>
</protein>
<dbReference type="EMBL" id="AGEE01000005">
    <property type="protein sequence ID" value="EHO14687.1"/>
    <property type="molecule type" value="Genomic_DNA"/>
</dbReference>
<dbReference type="AlphaFoldDB" id="A0AAV3F7A0"/>
<comment type="caution">
    <text evidence="1">The sequence shown here is derived from an EMBL/GenBank/DDBJ whole genome shotgun (WGS) entry which is preliminary data.</text>
</comment>
<dbReference type="Proteomes" id="UP000004834">
    <property type="component" value="Unassembled WGS sequence"/>
</dbReference>
<sequence length="266" mass="31329">MNSQKSGYLQTGNTKEVFKKFFEEAIPELNISVNNENETLNIDTLKTEKNSSLYINPTKEAFNTKAILKKYIPSNDVIFNYHLKNILKSDIENISRFNPLFISYSSSIQPPSIKEKQKTIEQKDEYIDFSNKLLNIIKKEDFEYGFETDSDRFIKTMFQKDADKTKNFLNKVYIDYYSDKAILIAVLRIVSRFEYHEIEPQGQTMMLGVLSHKDEEIIETVVRSFETWNNQESIKYLKEIQLSDEWLESYKNSVIDDIEKFYGITN</sequence>